<reference evidence="1 2" key="1">
    <citation type="submission" date="2023-08" db="EMBL/GenBank/DDBJ databases">
        <authorList>
            <person name="Dale J."/>
        </authorList>
    </citation>
    <scope>NUCLEOTIDE SEQUENCE [LARGE SCALE GENOMIC DNA]</scope>
    <source>
        <strain evidence="1 2">2023EL-00788</strain>
    </source>
</reference>
<organism evidence="1 2">
    <name type="scientific">Enterobacter soli</name>
    <dbReference type="NCBI Taxonomy" id="885040"/>
    <lineage>
        <taxon>Bacteria</taxon>
        <taxon>Pseudomonadati</taxon>
        <taxon>Pseudomonadota</taxon>
        <taxon>Gammaproteobacteria</taxon>
        <taxon>Enterobacterales</taxon>
        <taxon>Enterobacteriaceae</taxon>
        <taxon>Enterobacter</taxon>
    </lineage>
</organism>
<sequence>MKAFVTYLKKESPVMQLASGSTGWLELPNGQRWNPGHQYKFNACVHHRPFWTRLFGVVRGSYGHKR</sequence>
<accession>A0AAW8HDY8</accession>
<dbReference type="Proteomes" id="UP001225042">
    <property type="component" value="Unassembled WGS sequence"/>
</dbReference>
<evidence type="ECO:0000313" key="2">
    <source>
        <dbReference type="Proteomes" id="UP001225042"/>
    </source>
</evidence>
<comment type="caution">
    <text evidence="1">The sequence shown here is derived from an EMBL/GenBank/DDBJ whole genome shotgun (WGS) entry which is preliminary data.</text>
</comment>
<dbReference type="InterPro" id="IPR021221">
    <property type="entry name" value="Fil"/>
</dbReference>
<dbReference type="RefSeq" id="WP_306684669.1">
    <property type="nucleotide sequence ID" value="NZ_JAVDKR010000017.1"/>
</dbReference>
<gene>
    <name evidence="1" type="ORF">RBJ67_23260</name>
</gene>
<dbReference type="AlphaFoldDB" id="A0AAW8HDY8"/>
<proteinExistence type="predicted"/>
<protein>
    <submittedName>
        <fullName evidence="1">DUF2724 domain-containing protein</fullName>
    </submittedName>
</protein>
<evidence type="ECO:0000313" key="1">
    <source>
        <dbReference type="EMBL" id="MDQ2259051.1"/>
    </source>
</evidence>
<keyword evidence="2" id="KW-1185">Reference proteome</keyword>
<dbReference type="Pfam" id="PF10893">
    <property type="entry name" value="Phage_186_Fil"/>
    <property type="match status" value="1"/>
</dbReference>
<dbReference type="EMBL" id="JAVDKS010000014">
    <property type="protein sequence ID" value="MDQ2259051.1"/>
    <property type="molecule type" value="Genomic_DNA"/>
</dbReference>
<name>A0AAW8HDY8_9ENTR</name>